<dbReference type="PIRSF" id="PIRSF002741">
    <property type="entry name" value="MppA"/>
    <property type="match status" value="1"/>
</dbReference>
<dbReference type="GO" id="GO:0043190">
    <property type="term" value="C:ATP-binding cassette (ABC) transporter complex"/>
    <property type="evidence" value="ECO:0007669"/>
    <property type="project" value="InterPro"/>
</dbReference>
<dbReference type="SUPFAM" id="SSF53850">
    <property type="entry name" value="Periplasmic binding protein-like II"/>
    <property type="match status" value="1"/>
</dbReference>
<comment type="similarity">
    <text evidence="2">Belongs to the bacterial solute-binding protein 5 family.</text>
</comment>
<dbReference type="STRING" id="728005.SAMN04488059_1409"/>
<keyword evidence="3" id="KW-0732">Signal</keyword>
<dbReference type="GO" id="GO:0030288">
    <property type="term" value="C:outer membrane-bounded periplasmic space"/>
    <property type="evidence" value="ECO:0007669"/>
    <property type="project" value="UniProtKB-ARBA"/>
</dbReference>
<dbReference type="InterPro" id="IPR030678">
    <property type="entry name" value="Peptide/Ni-bd"/>
</dbReference>
<evidence type="ECO:0000313" key="7">
    <source>
        <dbReference type="Proteomes" id="UP000033519"/>
    </source>
</evidence>
<protein>
    <submittedName>
        <fullName evidence="5">ABC transporter substrate-binding protein</fullName>
    </submittedName>
    <submittedName>
        <fullName evidence="6">Extracellular solute-binding protein, family 5 Middle</fullName>
    </submittedName>
</protein>
<dbReference type="Proteomes" id="UP000182258">
    <property type="component" value="Unassembled WGS sequence"/>
</dbReference>
<dbReference type="InterPro" id="IPR039424">
    <property type="entry name" value="SBP_5"/>
</dbReference>
<evidence type="ECO:0000256" key="1">
    <source>
        <dbReference type="ARBA" id="ARBA00004418"/>
    </source>
</evidence>
<dbReference type="PANTHER" id="PTHR30290">
    <property type="entry name" value="PERIPLASMIC BINDING COMPONENT OF ABC TRANSPORTER"/>
    <property type="match status" value="1"/>
</dbReference>
<dbReference type="Pfam" id="PF00496">
    <property type="entry name" value="SBP_bac_5"/>
    <property type="match status" value="1"/>
</dbReference>
<dbReference type="Gene3D" id="3.10.105.10">
    <property type="entry name" value="Dipeptide-binding Protein, Domain 3"/>
    <property type="match status" value="1"/>
</dbReference>
<comment type="subcellular location">
    <subcellularLocation>
        <location evidence="1">Periplasm</location>
    </subcellularLocation>
</comment>
<evidence type="ECO:0000256" key="3">
    <source>
        <dbReference type="SAM" id="SignalP"/>
    </source>
</evidence>
<evidence type="ECO:0000313" key="6">
    <source>
        <dbReference type="EMBL" id="SFD32200.1"/>
    </source>
</evidence>
<feature type="signal peptide" evidence="3">
    <location>
        <begin position="1"/>
        <end position="24"/>
    </location>
</feature>
<dbReference type="Gene3D" id="3.40.190.10">
    <property type="entry name" value="Periplasmic binding protein-like II"/>
    <property type="match status" value="1"/>
</dbReference>
<dbReference type="CDD" id="cd08509">
    <property type="entry name" value="PBP2_TmCBP_oligosaccharides_like"/>
    <property type="match status" value="1"/>
</dbReference>
<feature type="domain" description="Solute-binding protein family 5" evidence="4">
    <location>
        <begin position="95"/>
        <end position="488"/>
    </location>
</feature>
<reference evidence="5 7" key="1">
    <citation type="submission" date="2015-03" db="EMBL/GenBank/DDBJ databases">
        <authorList>
            <person name="Lepp D."/>
            <person name="Hassan Y.I."/>
            <person name="Li X.-Z."/>
            <person name="Zhou T."/>
        </authorList>
    </citation>
    <scope>NUCLEOTIDE SEQUENCE [LARGE SCALE GENOMIC DNA]</scope>
    <source>
        <strain evidence="5 7">Cr7-05</strain>
    </source>
</reference>
<accession>A0A0F5PV30</accession>
<dbReference type="RefSeq" id="WP_046171813.1">
    <property type="nucleotide sequence ID" value="NZ_FOMB01000040.1"/>
</dbReference>
<dbReference type="EMBL" id="LAPV01000139">
    <property type="protein sequence ID" value="KKC32256.1"/>
    <property type="molecule type" value="Genomic_DNA"/>
</dbReference>
<dbReference type="PATRIC" id="fig|728005.3.peg.1189"/>
<organism evidence="6 8">
    <name type="scientific">Devosia psychrophila</name>
    <dbReference type="NCBI Taxonomy" id="728005"/>
    <lineage>
        <taxon>Bacteria</taxon>
        <taxon>Pseudomonadati</taxon>
        <taxon>Pseudomonadota</taxon>
        <taxon>Alphaproteobacteria</taxon>
        <taxon>Hyphomicrobiales</taxon>
        <taxon>Devosiaceae</taxon>
        <taxon>Devosia</taxon>
    </lineage>
</organism>
<dbReference type="GO" id="GO:1904680">
    <property type="term" value="F:peptide transmembrane transporter activity"/>
    <property type="evidence" value="ECO:0007669"/>
    <property type="project" value="TreeGrafter"/>
</dbReference>
<proteinExistence type="inferred from homology"/>
<evidence type="ECO:0000313" key="8">
    <source>
        <dbReference type="Proteomes" id="UP000182258"/>
    </source>
</evidence>
<gene>
    <name evidence="6" type="ORF">SAMN04488059_1409</name>
    <name evidence="5" type="ORF">WH91_14990</name>
</gene>
<dbReference type="InterPro" id="IPR000914">
    <property type="entry name" value="SBP_5_dom"/>
</dbReference>
<dbReference type="GO" id="GO:0015833">
    <property type="term" value="P:peptide transport"/>
    <property type="evidence" value="ECO:0007669"/>
    <property type="project" value="TreeGrafter"/>
</dbReference>
<dbReference type="AlphaFoldDB" id="A0A0F5PV30"/>
<sequence length="596" mass="65865">MVRLNIAAAMTSLVLALVPVTSFAQEAAAPVAATEIVPTSLPDVPRNQTAVLAWGVAGGSSIGTTNPWVLPGYTHQEGNNLMWEPLMYFGIYKNEFIPWLADSMEYTNDDFTALEIKLNPEAEWSDGTAVTSADVAYTFEGQIKYETLPYHTQFADLVDSVTTPDELTVQVTFKEPAPRFKFEVLTEKFDTGIPIVPKGYLSEQADPTTAPGRDEIPHSGPYDIVAWNTNQKILDLREDWWAVKAGRIALPAVKRVVVVNILNQPIDTVAQRIVNNEFDSSVDMRAQIIGNILQQNPEVQSWTGTESPYGYLDWWPNSLWMNDSLAPYDDVRVRKAISLAINRDLINEVLYEDAKIATIYPFPLYPNLQTFADSAEVKAEEAKYEPGKYDVEQSAALMQDAGFTMNGDGLWEKDGETFDATIQAFESIHGDIAPVLAEMLRQAGFDANVNFGTDAYQNMVDGKAGLYMFGHGASLFDPFEALNLFHGKYSSTIGSSAGNNRFSRYSNPEYDALLDGIASLDSKDPAFVSGAAQALGMYWRDVIDVPIIQWLHRIPYNNHYWTNWPSATNVGLGTNGAFWAHTGMLVIAGLEPSGAQ</sequence>
<evidence type="ECO:0000256" key="2">
    <source>
        <dbReference type="ARBA" id="ARBA00005695"/>
    </source>
</evidence>
<evidence type="ECO:0000259" key="4">
    <source>
        <dbReference type="Pfam" id="PF00496"/>
    </source>
</evidence>
<dbReference type="Gene3D" id="3.90.76.10">
    <property type="entry name" value="Dipeptide-binding Protein, Domain 1"/>
    <property type="match status" value="1"/>
</dbReference>
<keyword evidence="7" id="KW-1185">Reference proteome</keyword>
<evidence type="ECO:0000313" key="5">
    <source>
        <dbReference type="EMBL" id="KKC32256.1"/>
    </source>
</evidence>
<dbReference type="OrthoDB" id="9803988at2"/>
<dbReference type="EMBL" id="FOMB01000040">
    <property type="protein sequence ID" value="SFD32200.1"/>
    <property type="molecule type" value="Genomic_DNA"/>
</dbReference>
<reference evidence="6 8" key="2">
    <citation type="submission" date="2016-10" db="EMBL/GenBank/DDBJ databases">
        <authorList>
            <person name="de Groot N.N."/>
        </authorList>
    </citation>
    <scope>NUCLEOTIDE SEQUENCE [LARGE SCALE GENOMIC DNA]</scope>
    <source>
        <strain evidence="6 8">CGMCC 1.10210</strain>
    </source>
</reference>
<feature type="chain" id="PRO_5010418655" evidence="3">
    <location>
        <begin position="25"/>
        <end position="596"/>
    </location>
</feature>
<dbReference type="PANTHER" id="PTHR30290:SF82">
    <property type="entry name" value="ABC-TYPE DIPEPTIDE_OLIGOPEPTIDE TRANSPORT SYSTEM, PERIPLASMIC COMPONENT"/>
    <property type="match status" value="1"/>
</dbReference>
<dbReference type="Proteomes" id="UP000033519">
    <property type="component" value="Unassembled WGS sequence"/>
</dbReference>
<name>A0A0F5PV30_9HYPH</name>